<evidence type="ECO:0000313" key="3">
    <source>
        <dbReference type="EMBL" id="KYG69839.1"/>
    </source>
</evidence>
<gene>
    <name evidence="3" type="ORF">AZI85_16510</name>
</gene>
<dbReference type="InterPro" id="IPR006145">
    <property type="entry name" value="PsdUridine_synth_RsuA/RluA"/>
</dbReference>
<dbReference type="GO" id="GO:0003723">
    <property type="term" value="F:RNA binding"/>
    <property type="evidence" value="ECO:0007669"/>
    <property type="project" value="InterPro"/>
</dbReference>
<dbReference type="Gene3D" id="3.30.2350.10">
    <property type="entry name" value="Pseudouridine synthase"/>
    <property type="match status" value="1"/>
</dbReference>
<protein>
    <submittedName>
        <fullName evidence="3">RNA pseudouridine synthase</fullName>
    </submittedName>
</protein>
<evidence type="ECO:0000313" key="4">
    <source>
        <dbReference type="Proteomes" id="UP000075391"/>
    </source>
</evidence>
<dbReference type="AlphaFoldDB" id="A0A150WTL3"/>
<dbReference type="Proteomes" id="UP000075391">
    <property type="component" value="Unassembled WGS sequence"/>
</dbReference>
<dbReference type="Pfam" id="PF00849">
    <property type="entry name" value="PseudoU_synth_2"/>
    <property type="match status" value="1"/>
</dbReference>
<dbReference type="GO" id="GO:0000455">
    <property type="term" value="P:enzyme-directed rRNA pseudouridine synthesis"/>
    <property type="evidence" value="ECO:0007669"/>
    <property type="project" value="TreeGrafter"/>
</dbReference>
<evidence type="ECO:0000256" key="1">
    <source>
        <dbReference type="ARBA" id="ARBA00010876"/>
    </source>
</evidence>
<accession>A0A150WTL3</accession>
<dbReference type="PANTHER" id="PTHR21600">
    <property type="entry name" value="MITOCHONDRIAL RNA PSEUDOURIDINE SYNTHASE"/>
    <property type="match status" value="1"/>
</dbReference>
<organism evidence="3 4">
    <name type="scientific">Bdellovibrio bacteriovorus</name>
    <dbReference type="NCBI Taxonomy" id="959"/>
    <lineage>
        <taxon>Bacteria</taxon>
        <taxon>Pseudomonadati</taxon>
        <taxon>Bdellovibrionota</taxon>
        <taxon>Bdellovibrionia</taxon>
        <taxon>Bdellovibrionales</taxon>
        <taxon>Pseudobdellovibrionaceae</taxon>
        <taxon>Bdellovibrio</taxon>
    </lineage>
</organism>
<dbReference type="InterPro" id="IPR050188">
    <property type="entry name" value="RluA_PseudoU_synthase"/>
</dbReference>
<sequence length="225" mass="25783">MSLKILFEDEYFLAAEKPAGLPSQPTVDKRRPDFFTQLKKQLREERGADFYLGLHHRLDRDTSGVMIFTKNKIANEPLAEMFKKHLIQKTYLCLTALKKCPDQWEVKNHLAEVRDPVLKKIKMKSVRSGGDKAHTLFRKLKTFKKGLLIEAKPLSGRMHQIRVHLAEAGLGIFGDDIYPSPKTPAAPRLMLHALRLEFTHPFSNEPIMIESPLPADLKEMEKTLS</sequence>
<dbReference type="GO" id="GO:0009982">
    <property type="term" value="F:pseudouridine synthase activity"/>
    <property type="evidence" value="ECO:0007669"/>
    <property type="project" value="InterPro"/>
</dbReference>
<dbReference type="OrthoDB" id="5289274at2"/>
<dbReference type="GO" id="GO:0140098">
    <property type="term" value="F:catalytic activity, acting on RNA"/>
    <property type="evidence" value="ECO:0007669"/>
    <property type="project" value="UniProtKB-ARBA"/>
</dbReference>
<evidence type="ECO:0000259" key="2">
    <source>
        <dbReference type="Pfam" id="PF00849"/>
    </source>
</evidence>
<dbReference type="InterPro" id="IPR020103">
    <property type="entry name" value="PsdUridine_synth_cat_dom_sf"/>
</dbReference>
<feature type="domain" description="Pseudouridine synthase RsuA/RluA-like" evidence="2">
    <location>
        <begin position="12"/>
        <end position="166"/>
    </location>
</feature>
<proteinExistence type="inferred from homology"/>
<comment type="similarity">
    <text evidence="1">Belongs to the pseudouridine synthase RluA family.</text>
</comment>
<dbReference type="PANTHER" id="PTHR21600:SF44">
    <property type="entry name" value="RIBOSOMAL LARGE SUBUNIT PSEUDOURIDINE SYNTHASE D"/>
    <property type="match status" value="1"/>
</dbReference>
<dbReference type="SUPFAM" id="SSF55120">
    <property type="entry name" value="Pseudouridine synthase"/>
    <property type="match status" value="1"/>
</dbReference>
<dbReference type="RefSeq" id="WP_063243191.1">
    <property type="nucleotide sequence ID" value="NZ_LUKF01000006.1"/>
</dbReference>
<dbReference type="EMBL" id="LUKF01000006">
    <property type="protein sequence ID" value="KYG69839.1"/>
    <property type="molecule type" value="Genomic_DNA"/>
</dbReference>
<name>A0A150WTL3_BDEBC</name>
<comment type="caution">
    <text evidence="3">The sequence shown here is derived from an EMBL/GenBank/DDBJ whole genome shotgun (WGS) entry which is preliminary data.</text>
</comment>
<dbReference type="CDD" id="cd02869">
    <property type="entry name" value="PseudoU_synth_RluA_like"/>
    <property type="match status" value="1"/>
</dbReference>
<reference evidence="3 4" key="1">
    <citation type="submission" date="2016-03" db="EMBL/GenBank/DDBJ databases">
        <authorList>
            <person name="Ploux O."/>
        </authorList>
    </citation>
    <scope>NUCLEOTIDE SEQUENCE [LARGE SCALE GENOMIC DNA]</scope>
    <source>
        <strain evidence="3 4">BER2</strain>
    </source>
</reference>